<evidence type="ECO:0000256" key="2">
    <source>
        <dbReference type="SAM" id="Phobius"/>
    </source>
</evidence>
<accession>A0ABX2T8K9</accession>
<dbReference type="Proteomes" id="UP000584642">
    <property type="component" value="Unassembled WGS sequence"/>
</dbReference>
<keyword evidence="2" id="KW-0812">Transmembrane</keyword>
<keyword evidence="2" id="KW-1133">Transmembrane helix</keyword>
<keyword evidence="4" id="KW-1185">Reference proteome</keyword>
<dbReference type="EMBL" id="JABFDB010000006">
    <property type="protein sequence ID" value="NYZ20140.1"/>
    <property type="molecule type" value="Genomic_DNA"/>
</dbReference>
<dbReference type="Pfam" id="PF05751">
    <property type="entry name" value="FixH"/>
    <property type="match status" value="1"/>
</dbReference>
<comment type="caution">
    <text evidence="3">The sequence shown here is derived from an EMBL/GenBank/DDBJ whole genome shotgun (WGS) entry which is preliminary data.</text>
</comment>
<feature type="region of interest" description="Disordered" evidence="1">
    <location>
        <begin position="1"/>
        <end position="22"/>
    </location>
</feature>
<name>A0ABX2T8K9_9PROT</name>
<dbReference type="InterPro" id="IPR008620">
    <property type="entry name" value="FixH"/>
</dbReference>
<organism evidence="3 4">
    <name type="scientific">Azospirillum oleiclasticum</name>
    <dbReference type="NCBI Taxonomy" id="2735135"/>
    <lineage>
        <taxon>Bacteria</taxon>
        <taxon>Pseudomonadati</taxon>
        <taxon>Pseudomonadota</taxon>
        <taxon>Alphaproteobacteria</taxon>
        <taxon>Rhodospirillales</taxon>
        <taxon>Azospirillaceae</taxon>
        <taxon>Azospirillum</taxon>
    </lineage>
</organism>
<dbReference type="RefSeq" id="WP_180281910.1">
    <property type="nucleotide sequence ID" value="NZ_JABFDB010000006.1"/>
</dbReference>
<keyword evidence="2" id="KW-0472">Membrane</keyword>
<evidence type="ECO:0000313" key="4">
    <source>
        <dbReference type="Proteomes" id="UP000584642"/>
    </source>
</evidence>
<protein>
    <submittedName>
        <fullName evidence="3">FixH family protein</fullName>
    </submittedName>
</protein>
<reference evidence="3 4" key="1">
    <citation type="submission" date="2020-05" db="EMBL/GenBank/DDBJ databases">
        <title>Azospirillum oleiclasticum sp. nov, a nitrogen-fixing and heavy crude oil-emulsifying bacterium isolated from the crude oil of Yumen Oilfield.</title>
        <authorList>
            <person name="Wu D."/>
            <person name="Cai M."/>
            <person name="Zhang X."/>
        </authorList>
    </citation>
    <scope>NUCLEOTIDE SEQUENCE [LARGE SCALE GENOMIC DNA]</scope>
    <source>
        <strain evidence="3 4">ROY-1-1-2</strain>
    </source>
</reference>
<gene>
    <name evidence="3" type="ORF">HND93_10480</name>
</gene>
<proteinExistence type="predicted"/>
<evidence type="ECO:0000256" key="1">
    <source>
        <dbReference type="SAM" id="MobiDB-lite"/>
    </source>
</evidence>
<feature type="transmembrane region" description="Helical" evidence="2">
    <location>
        <begin position="28"/>
        <end position="52"/>
    </location>
</feature>
<evidence type="ECO:0000313" key="3">
    <source>
        <dbReference type="EMBL" id="NYZ20140.1"/>
    </source>
</evidence>
<sequence length="178" mass="19666">MTSITTDAAVATGGPRGSGRRKRQPGWFIPWLFVAFFGVVVAANGIMVYVAMTTYTGLETDNHYLKGLHYNAALEGARAQTERGWKVDLAFQSQAPRKGIVSVTLRDRYGNLLTGSVVKAAFIRPTSANHDVALELPYLGDGRYGTDVELPFSGNWDLRLTIDHSTGDYQNQQRVWVK</sequence>